<keyword evidence="2" id="KW-1185">Reference proteome</keyword>
<dbReference type="Proteomes" id="UP000054477">
    <property type="component" value="Unassembled WGS sequence"/>
</dbReference>
<protein>
    <recommendedName>
        <fullName evidence="3">F-box domain-containing protein</fullName>
    </recommendedName>
</protein>
<evidence type="ECO:0000313" key="2">
    <source>
        <dbReference type="Proteomes" id="UP000054477"/>
    </source>
</evidence>
<dbReference type="OrthoDB" id="3047947at2759"/>
<dbReference type="STRING" id="1095629.A0A0C9XSD8"/>
<dbReference type="HOGENOM" id="CLU_020999_5_1_1"/>
<name>A0A0C9XSD8_9AGAR</name>
<accession>A0A0C9XSD8</accession>
<dbReference type="EMBL" id="KN838568">
    <property type="protein sequence ID" value="KIK04579.1"/>
    <property type="molecule type" value="Genomic_DNA"/>
</dbReference>
<evidence type="ECO:0000313" key="1">
    <source>
        <dbReference type="EMBL" id="KIK04579.1"/>
    </source>
</evidence>
<proteinExistence type="predicted"/>
<reference evidence="2" key="2">
    <citation type="submission" date="2015-01" db="EMBL/GenBank/DDBJ databases">
        <title>Evolutionary Origins and Diversification of the Mycorrhizal Mutualists.</title>
        <authorList>
            <consortium name="DOE Joint Genome Institute"/>
            <consortium name="Mycorrhizal Genomics Consortium"/>
            <person name="Kohler A."/>
            <person name="Kuo A."/>
            <person name="Nagy L.G."/>
            <person name="Floudas D."/>
            <person name="Copeland A."/>
            <person name="Barry K.W."/>
            <person name="Cichocki N."/>
            <person name="Veneault-Fourrey C."/>
            <person name="LaButti K."/>
            <person name="Lindquist E.A."/>
            <person name="Lipzen A."/>
            <person name="Lundell T."/>
            <person name="Morin E."/>
            <person name="Murat C."/>
            <person name="Riley R."/>
            <person name="Ohm R."/>
            <person name="Sun H."/>
            <person name="Tunlid A."/>
            <person name="Henrissat B."/>
            <person name="Grigoriev I.V."/>
            <person name="Hibbett D.S."/>
            <person name="Martin F."/>
        </authorList>
    </citation>
    <scope>NUCLEOTIDE SEQUENCE [LARGE SCALE GENOMIC DNA]</scope>
    <source>
        <strain evidence="2">LaAM-08-1</strain>
    </source>
</reference>
<organism evidence="1 2">
    <name type="scientific">Laccaria amethystina LaAM-08-1</name>
    <dbReference type="NCBI Taxonomy" id="1095629"/>
    <lineage>
        <taxon>Eukaryota</taxon>
        <taxon>Fungi</taxon>
        <taxon>Dikarya</taxon>
        <taxon>Basidiomycota</taxon>
        <taxon>Agaricomycotina</taxon>
        <taxon>Agaricomycetes</taxon>
        <taxon>Agaricomycetidae</taxon>
        <taxon>Agaricales</taxon>
        <taxon>Agaricineae</taxon>
        <taxon>Hydnangiaceae</taxon>
        <taxon>Laccaria</taxon>
    </lineage>
</organism>
<dbReference type="AlphaFoldDB" id="A0A0C9XSD8"/>
<evidence type="ECO:0008006" key="3">
    <source>
        <dbReference type="Google" id="ProtNLM"/>
    </source>
</evidence>
<sequence length="473" mass="53337">MANLLDDSQITRNLSDLEVCSSDGQEAAFANELPPELLVYIFEIAQKMLLPSEHLFRHLPLVLGDVSHYWRQVAFGAPMLWSNVDISHPRDLTVLRTHLGRSKDYPIDLHLTYDTALVEQADPSEVDQLIGILQPHYFHCRSIRLSSGAYPQATLEMVSLLESMRGGHYPMLQSFLVEGAEMYDGIETCPILNDAPNLTNVRLAGLGLSYCRPPLNAVTELHLAVTISFIPYTDFSTMLRSCELLITLCIYDDLVHPWPSDQSLIHIPSLRYLRIFGNMMGVSQFLLSISVPDLEELTIAPIVKGDLTILQEDICHNTPRFPALKSLTLAPAHPHAMRALGPASICFPGIELLILPNYYSKYFLLSFMTDDKAAPLWPGLHTLAVRDIDGRHNQRVLYEFVKERQRLGVPLNALYLDSSSVPRMTRMDWLKDQLSVVEADPWRIQCGDAFYCDEGDRFLGSDGDHLDISWSMS</sequence>
<gene>
    <name evidence="1" type="ORF">K443DRAFT_675835</name>
</gene>
<reference evidence="1 2" key="1">
    <citation type="submission" date="2014-04" db="EMBL/GenBank/DDBJ databases">
        <authorList>
            <consortium name="DOE Joint Genome Institute"/>
            <person name="Kuo A."/>
            <person name="Kohler A."/>
            <person name="Nagy L.G."/>
            <person name="Floudas D."/>
            <person name="Copeland A."/>
            <person name="Barry K.W."/>
            <person name="Cichocki N."/>
            <person name="Veneault-Fourrey C."/>
            <person name="LaButti K."/>
            <person name="Lindquist E.A."/>
            <person name="Lipzen A."/>
            <person name="Lundell T."/>
            <person name="Morin E."/>
            <person name="Murat C."/>
            <person name="Sun H."/>
            <person name="Tunlid A."/>
            <person name="Henrissat B."/>
            <person name="Grigoriev I.V."/>
            <person name="Hibbett D.S."/>
            <person name="Martin F."/>
            <person name="Nordberg H.P."/>
            <person name="Cantor M.N."/>
            <person name="Hua S.X."/>
        </authorList>
    </citation>
    <scope>NUCLEOTIDE SEQUENCE [LARGE SCALE GENOMIC DNA]</scope>
    <source>
        <strain evidence="1 2">LaAM-08-1</strain>
    </source>
</reference>